<feature type="domain" description="Fibronectin type-III" evidence="4">
    <location>
        <begin position="176"/>
        <end position="269"/>
    </location>
</feature>
<evidence type="ECO:0000256" key="2">
    <source>
        <dbReference type="ARBA" id="ARBA00023326"/>
    </source>
</evidence>
<evidence type="ECO:0000259" key="4">
    <source>
        <dbReference type="PROSITE" id="PS50853"/>
    </source>
</evidence>
<dbReference type="InterPro" id="IPR013783">
    <property type="entry name" value="Ig-like_fold"/>
</dbReference>
<keyword evidence="7" id="KW-1185">Reference proteome</keyword>
<feature type="domain" description="PA14" evidence="5">
    <location>
        <begin position="37"/>
        <end position="180"/>
    </location>
</feature>
<gene>
    <name evidence="6" type="ORF">P8A20_18870</name>
</gene>
<dbReference type="Pfam" id="PF07691">
    <property type="entry name" value="PA14"/>
    <property type="match status" value="1"/>
</dbReference>
<proteinExistence type="predicted"/>
<name>A0ABY9JEY5_9ACTN</name>
<evidence type="ECO:0000256" key="3">
    <source>
        <dbReference type="SAM" id="SignalP"/>
    </source>
</evidence>
<dbReference type="Gene3D" id="2.60.40.10">
    <property type="entry name" value="Immunoglobulins"/>
    <property type="match status" value="1"/>
</dbReference>
<accession>A0ABY9JEY5</accession>
<sequence>MHLKSLVVARTGGAMSAVVLGSLLVSAPQAAAADVTCSTNVYKRTFYKNTSFSGSPVKTDCDSAISQSWSGRPVSGVPSNNFGVRWSVTRDFGSGGPFTFAASATDGVRVYLDGVRKIDLWKGTGDTARSKSVNLTVPSGKHTLRVDYVNWTGAAKVKYSYTPRTSAKYDRTKPLAPTGVKTAYDTTSRRTTVSWSAGKEMDLANYSLYRRPVGSSTWTRVTTTTARNHTDPLVNPDDRTPYYYEVRAKDKAGNTSSGSTDTVVRPLPVVTSLTGTYDKSTGKVSLKWPLNTEPHFDRYTVLSNDKVNGSYVWVPLGTTKGSTWTTAPVTADGETRHYRVLVTNDGGTTTYNPGWLDATATNELWLDVPDGIAPAYAPELALGSCASGIQATATDYTPAPIRDFSGFAIERRTSGTDIWSVVLHKGYDPRLGAKVSVCDPLPADGRTHEYRARTYDAAGNYSPYSETRAMTMPAG</sequence>
<keyword evidence="2" id="KW-0624">Polysaccharide degradation</keyword>
<dbReference type="InterPro" id="IPR036116">
    <property type="entry name" value="FN3_sf"/>
</dbReference>
<dbReference type="EMBL" id="CP120983">
    <property type="protein sequence ID" value="WLQ65524.1"/>
    <property type="molecule type" value="Genomic_DNA"/>
</dbReference>
<keyword evidence="1" id="KW-0326">Glycosidase</keyword>
<dbReference type="PROSITE" id="PS51820">
    <property type="entry name" value="PA14"/>
    <property type="match status" value="1"/>
</dbReference>
<feature type="chain" id="PRO_5045151637" evidence="3">
    <location>
        <begin position="33"/>
        <end position="475"/>
    </location>
</feature>
<dbReference type="InterPro" id="IPR037524">
    <property type="entry name" value="PA14/GLEYA"/>
</dbReference>
<dbReference type="Proteomes" id="UP001224433">
    <property type="component" value="Chromosome"/>
</dbReference>
<evidence type="ECO:0000313" key="6">
    <source>
        <dbReference type="EMBL" id="WLQ65524.1"/>
    </source>
</evidence>
<dbReference type="PROSITE" id="PS50853">
    <property type="entry name" value="FN3"/>
    <property type="match status" value="1"/>
</dbReference>
<organism evidence="6 7">
    <name type="scientific">Streptomyces glycanivorans</name>
    <dbReference type="NCBI Taxonomy" id="3033808"/>
    <lineage>
        <taxon>Bacteria</taxon>
        <taxon>Bacillati</taxon>
        <taxon>Actinomycetota</taxon>
        <taxon>Actinomycetes</taxon>
        <taxon>Kitasatosporales</taxon>
        <taxon>Streptomycetaceae</taxon>
        <taxon>Streptomyces</taxon>
    </lineage>
</organism>
<evidence type="ECO:0000256" key="1">
    <source>
        <dbReference type="ARBA" id="ARBA00023295"/>
    </source>
</evidence>
<dbReference type="SUPFAM" id="SSF49265">
    <property type="entry name" value="Fibronectin type III"/>
    <property type="match status" value="1"/>
</dbReference>
<keyword evidence="1" id="KW-0378">Hydrolase</keyword>
<feature type="signal peptide" evidence="3">
    <location>
        <begin position="1"/>
        <end position="32"/>
    </location>
</feature>
<evidence type="ECO:0000313" key="7">
    <source>
        <dbReference type="Proteomes" id="UP001224433"/>
    </source>
</evidence>
<dbReference type="InterPro" id="IPR003961">
    <property type="entry name" value="FN3_dom"/>
</dbReference>
<dbReference type="InterPro" id="IPR011658">
    <property type="entry name" value="PA14_dom"/>
</dbReference>
<protein>
    <submittedName>
        <fullName evidence="6">PA14 domain-containing protein</fullName>
    </submittedName>
</protein>
<dbReference type="RefSeq" id="WP_261988866.1">
    <property type="nucleotide sequence ID" value="NZ_CP120983.1"/>
</dbReference>
<keyword evidence="3" id="KW-0732">Signal</keyword>
<dbReference type="SMART" id="SM00758">
    <property type="entry name" value="PA14"/>
    <property type="match status" value="1"/>
</dbReference>
<keyword evidence="2" id="KW-0119">Carbohydrate metabolism</keyword>
<evidence type="ECO:0000259" key="5">
    <source>
        <dbReference type="PROSITE" id="PS51820"/>
    </source>
</evidence>
<reference evidence="6 7" key="1">
    <citation type="submission" date="2023-03" db="EMBL/GenBank/DDBJ databases">
        <title>Isolation and description of six Streptomyces strains from soil environments, able to metabolize different microbial glucans.</title>
        <authorList>
            <person name="Widen T."/>
            <person name="Larsbrink J."/>
        </authorList>
    </citation>
    <scope>NUCLEOTIDE SEQUENCE [LARGE SCALE GENOMIC DNA]</scope>
    <source>
        <strain evidence="6 7">Alt3</strain>
    </source>
</reference>